<protein>
    <submittedName>
        <fullName evidence="1">Uncharacterized protein</fullName>
    </submittedName>
</protein>
<sequence length="63" mass="7466">MFGGHYLFLKKEKERYSLTLAECFFFILQAWHGGQFKAQTIHIKIIGLFVYLLDNAFVRCLFC</sequence>
<organism evidence="1 2">
    <name type="scientific">Pedobacter cryoconitis</name>
    <dbReference type="NCBI Taxonomy" id="188932"/>
    <lineage>
        <taxon>Bacteria</taxon>
        <taxon>Pseudomonadati</taxon>
        <taxon>Bacteroidota</taxon>
        <taxon>Sphingobacteriia</taxon>
        <taxon>Sphingobacteriales</taxon>
        <taxon>Sphingobacteriaceae</taxon>
        <taxon>Pedobacter</taxon>
    </lineage>
</organism>
<comment type="caution">
    <text evidence="1">The sequence shown here is derived from an EMBL/GenBank/DDBJ whole genome shotgun (WGS) entry which is preliminary data.</text>
</comment>
<gene>
    <name evidence="1" type="ORF">HDE68_003541</name>
</gene>
<dbReference type="AlphaFoldDB" id="A0A7W9E033"/>
<dbReference type="Proteomes" id="UP000537204">
    <property type="component" value="Unassembled WGS sequence"/>
</dbReference>
<accession>A0A7W9E033</accession>
<reference evidence="1 2" key="1">
    <citation type="submission" date="2020-08" db="EMBL/GenBank/DDBJ databases">
        <title>Genomic Encyclopedia of Type Strains, Phase IV (KMG-V): Genome sequencing to study the core and pangenomes of soil and plant-associated prokaryotes.</title>
        <authorList>
            <person name="Whitman W."/>
        </authorList>
    </citation>
    <scope>NUCLEOTIDE SEQUENCE [LARGE SCALE GENOMIC DNA]</scope>
    <source>
        <strain evidence="1 2">S3M1</strain>
    </source>
</reference>
<name>A0A7W9E033_9SPHI</name>
<evidence type="ECO:0000313" key="2">
    <source>
        <dbReference type="Proteomes" id="UP000537204"/>
    </source>
</evidence>
<dbReference type="EMBL" id="JACHCE010000005">
    <property type="protein sequence ID" value="MBB5637626.1"/>
    <property type="molecule type" value="Genomic_DNA"/>
</dbReference>
<proteinExistence type="predicted"/>
<evidence type="ECO:0000313" key="1">
    <source>
        <dbReference type="EMBL" id="MBB5637626.1"/>
    </source>
</evidence>